<keyword evidence="1" id="KW-0732">Signal</keyword>
<dbReference type="SUPFAM" id="SSF56925">
    <property type="entry name" value="OMPA-like"/>
    <property type="match status" value="1"/>
</dbReference>
<comment type="caution">
    <text evidence="3">The sequence shown here is derived from an EMBL/GenBank/DDBJ whole genome shotgun (WGS) entry which is preliminary data.</text>
</comment>
<dbReference type="InterPro" id="IPR025665">
    <property type="entry name" value="Beta-barrel_OMP_2"/>
</dbReference>
<feature type="chain" id="PRO_5046322078" evidence="1">
    <location>
        <begin position="22"/>
        <end position="210"/>
    </location>
</feature>
<dbReference type="Pfam" id="PF13568">
    <property type="entry name" value="OMP_b-brl_2"/>
    <property type="match status" value="1"/>
</dbReference>
<reference evidence="4" key="1">
    <citation type="journal article" date="2019" name="Int. J. Syst. Evol. Microbiol.">
        <title>The Global Catalogue of Microorganisms (GCM) 10K type strain sequencing project: providing services to taxonomists for standard genome sequencing and annotation.</title>
        <authorList>
            <consortium name="The Broad Institute Genomics Platform"/>
            <consortium name="The Broad Institute Genome Sequencing Center for Infectious Disease"/>
            <person name="Wu L."/>
            <person name="Ma J."/>
        </authorList>
    </citation>
    <scope>NUCLEOTIDE SEQUENCE [LARGE SCALE GENOMIC DNA]</scope>
    <source>
        <strain evidence="4">CCUG 60022</strain>
    </source>
</reference>
<dbReference type="InterPro" id="IPR011250">
    <property type="entry name" value="OMP/PagP_B-barrel"/>
</dbReference>
<dbReference type="RefSeq" id="WP_386782566.1">
    <property type="nucleotide sequence ID" value="NZ_JBHTIC010000008.1"/>
</dbReference>
<evidence type="ECO:0000259" key="2">
    <source>
        <dbReference type="Pfam" id="PF13568"/>
    </source>
</evidence>
<sequence>MKKRILVCSLAFIATVFTINAQSSFGIKGGLSYNSNGELKEYFNNIETVIDNKGKGKSGYNLGFYGKLDLGPIYLRPELVYTKTTSEYELNSGATEDYKISKLDMPVLVGFKLIGPLNVFAGPAFQYYLDNDLHGLNFKDIENEFSVGLNIGASIELGRIGLDVRYERGLSENEANFVNDNIVDTSYRLDSRPEQIIFSLSYRLSNSNKH</sequence>
<keyword evidence="4" id="KW-1185">Reference proteome</keyword>
<proteinExistence type="predicted"/>
<gene>
    <name evidence="3" type="ORF">ACFQZW_09245</name>
</gene>
<feature type="signal peptide" evidence="1">
    <location>
        <begin position="1"/>
        <end position="21"/>
    </location>
</feature>
<organism evidence="3 4">
    <name type="scientific">Lutibacter aestuarii</name>
    <dbReference type="NCBI Taxonomy" id="861111"/>
    <lineage>
        <taxon>Bacteria</taxon>
        <taxon>Pseudomonadati</taxon>
        <taxon>Bacteroidota</taxon>
        <taxon>Flavobacteriia</taxon>
        <taxon>Flavobacteriales</taxon>
        <taxon>Flavobacteriaceae</taxon>
        <taxon>Lutibacter</taxon>
    </lineage>
</organism>
<evidence type="ECO:0000313" key="3">
    <source>
        <dbReference type="EMBL" id="MFD0762267.1"/>
    </source>
</evidence>
<accession>A0ABW2Z971</accession>
<feature type="domain" description="Outer membrane protein beta-barrel" evidence="2">
    <location>
        <begin position="21"/>
        <end position="171"/>
    </location>
</feature>
<dbReference type="EMBL" id="JBHTIC010000008">
    <property type="protein sequence ID" value="MFD0762267.1"/>
    <property type="molecule type" value="Genomic_DNA"/>
</dbReference>
<name>A0ABW2Z971_9FLAO</name>
<dbReference type="Proteomes" id="UP001597032">
    <property type="component" value="Unassembled WGS sequence"/>
</dbReference>
<evidence type="ECO:0000256" key="1">
    <source>
        <dbReference type="SAM" id="SignalP"/>
    </source>
</evidence>
<protein>
    <submittedName>
        <fullName evidence="3">Outer membrane beta-barrel protein</fullName>
    </submittedName>
</protein>
<evidence type="ECO:0000313" key="4">
    <source>
        <dbReference type="Proteomes" id="UP001597032"/>
    </source>
</evidence>